<organism evidence="3 4">
    <name type="scientific">Fodinibius salicampi</name>
    <dbReference type="NCBI Taxonomy" id="1920655"/>
    <lineage>
        <taxon>Bacteria</taxon>
        <taxon>Pseudomonadati</taxon>
        <taxon>Balneolota</taxon>
        <taxon>Balneolia</taxon>
        <taxon>Balneolales</taxon>
        <taxon>Balneolaceae</taxon>
        <taxon>Fodinibius</taxon>
    </lineage>
</organism>
<dbReference type="InterPro" id="IPR010895">
    <property type="entry name" value="CHRD"/>
</dbReference>
<evidence type="ECO:0000313" key="3">
    <source>
        <dbReference type="EMBL" id="MCW9712980.1"/>
    </source>
</evidence>
<name>A0ABT3PYP9_9BACT</name>
<dbReference type="SMART" id="SM00754">
    <property type="entry name" value="CHRD"/>
    <property type="match status" value="1"/>
</dbReference>
<dbReference type="PROSITE" id="PS50933">
    <property type="entry name" value="CHRD"/>
    <property type="match status" value="1"/>
</dbReference>
<dbReference type="Pfam" id="PF07452">
    <property type="entry name" value="CHRD"/>
    <property type="match status" value="1"/>
</dbReference>
<evidence type="ECO:0000313" key="4">
    <source>
        <dbReference type="Proteomes" id="UP001207337"/>
    </source>
</evidence>
<evidence type="ECO:0000259" key="2">
    <source>
        <dbReference type="PROSITE" id="PS50933"/>
    </source>
</evidence>
<reference evidence="3 4" key="1">
    <citation type="submission" date="2021-11" db="EMBL/GenBank/DDBJ databases">
        <title>Aliifidinibius sp. nov., a new bacterium isolated from saline soil.</title>
        <authorList>
            <person name="Galisteo C."/>
            <person name="De La Haba R."/>
            <person name="Sanchez-Porro C."/>
            <person name="Ventosa A."/>
        </authorList>
    </citation>
    <scope>NUCLEOTIDE SEQUENCE [LARGE SCALE GENOMIC DNA]</scope>
    <source>
        <strain evidence="3 4">KACC 190600</strain>
    </source>
</reference>
<dbReference type="RefSeq" id="WP_265789365.1">
    <property type="nucleotide sequence ID" value="NZ_BAABRS010000002.1"/>
</dbReference>
<dbReference type="EMBL" id="JAJNDC010000002">
    <property type="protein sequence ID" value="MCW9712980.1"/>
    <property type="molecule type" value="Genomic_DNA"/>
</dbReference>
<protein>
    <submittedName>
        <fullName evidence="3">CHRD domain-containing protein</fullName>
    </submittedName>
</protein>
<dbReference type="Proteomes" id="UP001207337">
    <property type="component" value="Unassembled WGS sequence"/>
</dbReference>
<proteinExistence type="predicted"/>
<feature type="domain" description="CHRD" evidence="2">
    <location>
        <begin position="28"/>
        <end position="153"/>
    </location>
</feature>
<feature type="signal peptide" evidence="1">
    <location>
        <begin position="1"/>
        <end position="22"/>
    </location>
</feature>
<gene>
    <name evidence="3" type="ORF">LQ318_08685</name>
</gene>
<comment type="caution">
    <text evidence="3">The sequence shown here is derived from an EMBL/GenBank/DDBJ whole genome shotgun (WGS) entry which is preliminary data.</text>
</comment>
<keyword evidence="4" id="KW-1185">Reference proteome</keyword>
<keyword evidence="1" id="KW-0732">Signal</keyword>
<feature type="chain" id="PRO_5045721426" evidence="1">
    <location>
        <begin position="23"/>
        <end position="154"/>
    </location>
</feature>
<accession>A0ABT3PYP9</accession>
<evidence type="ECO:0000256" key="1">
    <source>
        <dbReference type="SAM" id="SignalP"/>
    </source>
</evidence>
<sequence length="154" mass="16907">MTLRRRSILTFFIAFVLCLSMSVEKSTAQQAHKIILAGYNHSPSVPTSGSGMATVSFENDTLKVKGDFKNLVGAFRGAYIMVGEKGKPGNMLFRLEVEVNEERTGGVIKPKNNAFTLNDAQKPLLKDGELFINITSYEHPSGELRGQIPGMNID</sequence>